<accession>A0A7S4KWV6</accession>
<proteinExistence type="predicted"/>
<evidence type="ECO:0000313" key="1">
    <source>
        <dbReference type="EMBL" id="CAE2307970.1"/>
    </source>
</evidence>
<gene>
    <name evidence="1" type="ORF">NAES01612_LOCUS12513</name>
</gene>
<dbReference type="AlphaFoldDB" id="A0A7S4KWV6"/>
<name>A0A7S4KWV6_9EUKA</name>
<sequence>MSSLPGLDLTPFTSHPVSLDVTDPLIVARSPKGMLVCHPCRIAFVHVVFIPATIPTNQDELKEVLSFSLDIAQSFIDRHSTKQHVMRYLEKFSHTRIRQLDSPSMEALRPEVSSEVPASKDTEIADFMTTFASVEKIPYRLGRYLTSDSTHCQVHIISEDFRYVGSDGKFLWNFFHSRYFGTVKDTQDTKDKISMEDIYPVLKIVPPSCSICKLSIDNLESLRTHFLYAHAVKGVPEGSKPLIQESIDVDAPVIKKAKSLAERKRARQNSKLPEPPKATTCKDNINSVTSLLMKWSEHYFQLHHLKDSQLRGDTDDPELKKQIDEAIKRASSVLEAIQTMPCVEQPNRRQFLHIQRRIRNKVYGIEENVLKIT</sequence>
<organism evidence="1">
    <name type="scientific">Paramoeba aestuarina</name>
    <dbReference type="NCBI Taxonomy" id="180227"/>
    <lineage>
        <taxon>Eukaryota</taxon>
        <taxon>Amoebozoa</taxon>
        <taxon>Discosea</taxon>
        <taxon>Flabellinia</taxon>
        <taxon>Dactylopodida</taxon>
        <taxon>Paramoebidae</taxon>
        <taxon>Paramoeba</taxon>
    </lineage>
</organism>
<dbReference type="EMBL" id="HBKR01019085">
    <property type="protein sequence ID" value="CAE2307970.1"/>
    <property type="molecule type" value="Transcribed_RNA"/>
</dbReference>
<protein>
    <submittedName>
        <fullName evidence="1">Uncharacterized protein</fullName>
    </submittedName>
</protein>
<reference evidence="1" key="1">
    <citation type="submission" date="2021-01" db="EMBL/GenBank/DDBJ databases">
        <authorList>
            <person name="Corre E."/>
            <person name="Pelletier E."/>
            <person name="Niang G."/>
            <person name="Scheremetjew M."/>
            <person name="Finn R."/>
            <person name="Kale V."/>
            <person name="Holt S."/>
            <person name="Cochrane G."/>
            <person name="Meng A."/>
            <person name="Brown T."/>
            <person name="Cohen L."/>
        </authorList>
    </citation>
    <scope>NUCLEOTIDE SEQUENCE</scope>
    <source>
        <strain evidence="1">SoJaBio B1-5/56/2</strain>
    </source>
</reference>